<keyword evidence="3" id="KW-1185">Reference proteome</keyword>
<dbReference type="PANTHER" id="PTHR13843">
    <property type="entry name" value="MICROTUBULE-ASSOCIATED PROTEIN"/>
    <property type="match status" value="1"/>
</dbReference>
<evidence type="ECO:0000259" key="1">
    <source>
        <dbReference type="Pfam" id="PF23415"/>
    </source>
</evidence>
<dbReference type="EMBL" id="JASSZA010000019">
    <property type="protein sequence ID" value="KAK2087685.1"/>
    <property type="molecule type" value="Genomic_DNA"/>
</dbReference>
<dbReference type="Proteomes" id="UP001266305">
    <property type="component" value="Unassembled WGS sequence"/>
</dbReference>
<reference evidence="2 3" key="1">
    <citation type="submission" date="2023-05" db="EMBL/GenBank/DDBJ databases">
        <title>B98-5 Cell Line De Novo Hybrid Assembly: An Optical Mapping Approach.</title>
        <authorList>
            <person name="Kananen K."/>
            <person name="Auerbach J.A."/>
            <person name="Kautto E."/>
            <person name="Blachly J.S."/>
        </authorList>
    </citation>
    <scope>NUCLEOTIDE SEQUENCE [LARGE SCALE GENOMIC DNA]</scope>
    <source>
        <strain evidence="2">B95-8</strain>
        <tissue evidence="2">Cell line</tissue>
    </source>
</reference>
<dbReference type="Pfam" id="PF23415">
    <property type="entry name" value="MAPB1_N"/>
    <property type="match status" value="1"/>
</dbReference>
<evidence type="ECO:0000313" key="3">
    <source>
        <dbReference type="Proteomes" id="UP001266305"/>
    </source>
</evidence>
<gene>
    <name evidence="2" type="ORF">P7K49_033592</name>
</gene>
<comment type="caution">
    <text evidence="2">The sequence shown here is derived from an EMBL/GenBank/DDBJ whole genome shotgun (WGS) entry which is preliminary data.</text>
</comment>
<name>A0ABQ9TT32_SAGOE</name>
<protein>
    <recommendedName>
        <fullName evidence="1">Microtubule-associated protein 1B/S N-terminal domain-containing protein</fullName>
    </recommendedName>
</protein>
<feature type="domain" description="Microtubule-associated protein 1B/S N-terminal" evidence="1">
    <location>
        <begin position="64"/>
        <end position="142"/>
    </location>
</feature>
<dbReference type="PANTHER" id="PTHR13843:SF11">
    <property type="entry name" value="MICROTUBULE-ASSOCIATED PROTEIN 1S"/>
    <property type="match status" value="1"/>
</dbReference>
<dbReference type="InterPro" id="IPR026074">
    <property type="entry name" value="MAP1"/>
</dbReference>
<evidence type="ECO:0000313" key="2">
    <source>
        <dbReference type="EMBL" id="KAK2087685.1"/>
    </source>
</evidence>
<accession>A0ABQ9TT32</accession>
<organism evidence="2 3">
    <name type="scientific">Saguinus oedipus</name>
    <name type="common">Cotton-top tamarin</name>
    <name type="synonym">Oedipomidas oedipus</name>
    <dbReference type="NCBI Taxonomy" id="9490"/>
    <lineage>
        <taxon>Eukaryota</taxon>
        <taxon>Metazoa</taxon>
        <taxon>Chordata</taxon>
        <taxon>Craniata</taxon>
        <taxon>Vertebrata</taxon>
        <taxon>Euteleostomi</taxon>
        <taxon>Mammalia</taxon>
        <taxon>Eutheria</taxon>
        <taxon>Euarchontoglires</taxon>
        <taxon>Primates</taxon>
        <taxon>Haplorrhini</taxon>
        <taxon>Platyrrhini</taxon>
        <taxon>Cebidae</taxon>
        <taxon>Callitrichinae</taxon>
        <taxon>Saguinus</taxon>
    </lineage>
</organism>
<dbReference type="InterPro" id="IPR056617">
    <property type="entry name" value="MAP1B/S_N"/>
</dbReference>
<sequence>MNVMVALPTGVAAANQALCHVVLWVPPLSGWPCLVLTCSSAMRLLLSGHTGRQDLPPGRPDCPTGQRSLHHRGDTLETLVLLNPSDKSLCDELRNLLLDPASYKLLVLAGPCLEETGELLLQTGGFSPHHFLQVLKDREVSHPFVIPPFPGSESWLVCVRLCGPSLLCRMAVVTCASWAVIAHERV</sequence>
<proteinExistence type="predicted"/>